<name>A0A6B0S278_9CETA</name>
<protein>
    <recommendedName>
        <fullName evidence="2">KRAB domain-containing protein</fullName>
    </recommendedName>
</protein>
<sequence>MSRLGRRRGRTRREERAEAAAPGQSLGSPGPVSESRRGYDSTKPNVIIKLEQGEEPWVVDSKFLQQQHSEDIYHYVTCDWHV</sequence>
<organism evidence="3 4">
    <name type="scientific">Bos mutus</name>
    <name type="common">wild yak</name>
    <dbReference type="NCBI Taxonomy" id="72004"/>
    <lineage>
        <taxon>Eukaryota</taxon>
        <taxon>Metazoa</taxon>
        <taxon>Chordata</taxon>
        <taxon>Craniata</taxon>
        <taxon>Vertebrata</taxon>
        <taxon>Euteleostomi</taxon>
        <taxon>Mammalia</taxon>
        <taxon>Eutheria</taxon>
        <taxon>Laurasiatheria</taxon>
        <taxon>Artiodactyla</taxon>
        <taxon>Ruminantia</taxon>
        <taxon>Pecora</taxon>
        <taxon>Bovidae</taxon>
        <taxon>Bovinae</taxon>
        <taxon>Bos</taxon>
    </lineage>
</organism>
<gene>
    <name evidence="3" type="ORF">E5288_WYG008448</name>
</gene>
<feature type="compositionally biased region" description="Basic residues" evidence="1">
    <location>
        <begin position="1"/>
        <end position="11"/>
    </location>
</feature>
<dbReference type="EMBL" id="VBQZ03000105">
    <property type="protein sequence ID" value="MXQ94056.1"/>
    <property type="molecule type" value="Genomic_DNA"/>
</dbReference>
<dbReference type="PROSITE" id="PS50805">
    <property type="entry name" value="KRAB"/>
    <property type="match status" value="1"/>
</dbReference>
<dbReference type="InterPro" id="IPR001909">
    <property type="entry name" value="KRAB"/>
</dbReference>
<evidence type="ECO:0000313" key="4">
    <source>
        <dbReference type="Proteomes" id="UP000322234"/>
    </source>
</evidence>
<feature type="region of interest" description="Disordered" evidence="1">
    <location>
        <begin position="1"/>
        <end position="45"/>
    </location>
</feature>
<accession>A0A6B0S278</accession>
<evidence type="ECO:0000313" key="3">
    <source>
        <dbReference type="EMBL" id="MXQ94056.1"/>
    </source>
</evidence>
<feature type="domain" description="KRAB" evidence="2">
    <location>
        <begin position="1"/>
        <end position="69"/>
    </location>
</feature>
<dbReference type="AlphaFoldDB" id="A0A6B0S278"/>
<dbReference type="GO" id="GO:0006355">
    <property type="term" value="P:regulation of DNA-templated transcription"/>
    <property type="evidence" value="ECO:0007669"/>
    <property type="project" value="InterPro"/>
</dbReference>
<evidence type="ECO:0000259" key="2">
    <source>
        <dbReference type="PROSITE" id="PS50805"/>
    </source>
</evidence>
<keyword evidence="4" id="KW-1185">Reference proteome</keyword>
<reference evidence="3" key="1">
    <citation type="submission" date="2019-10" db="EMBL/GenBank/DDBJ databases">
        <title>The sequence and de novo assembly of the wild yak genome.</title>
        <authorList>
            <person name="Liu Y."/>
        </authorList>
    </citation>
    <scope>NUCLEOTIDE SEQUENCE [LARGE SCALE GENOMIC DNA]</scope>
    <source>
        <strain evidence="3">WY2019</strain>
    </source>
</reference>
<evidence type="ECO:0000256" key="1">
    <source>
        <dbReference type="SAM" id="MobiDB-lite"/>
    </source>
</evidence>
<comment type="caution">
    <text evidence="3">The sequence shown here is derived from an EMBL/GenBank/DDBJ whole genome shotgun (WGS) entry which is preliminary data.</text>
</comment>
<dbReference type="Proteomes" id="UP000322234">
    <property type="component" value="Unassembled WGS sequence"/>
</dbReference>
<proteinExistence type="predicted"/>